<keyword evidence="2" id="KW-0732">Signal</keyword>
<evidence type="ECO:0000256" key="2">
    <source>
        <dbReference type="SAM" id="SignalP"/>
    </source>
</evidence>
<dbReference type="OrthoDB" id="10068552at2759"/>
<sequence length="111" mass="12645">MSFDLAIPVLLVLLPFSRGDFFPTPNIRGESECHVQPGRNHGVDRLRSALHGQNLLTGLRECPRVHLLQHDGDAERPLLNPLTPLRHETDQEHPRFSGCRHHREPRLRADG</sequence>
<evidence type="ECO:0008006" key="5">
    <source>
        <dbReference type="Google" id="ProtNLM"/>
    </source>
</evidence>
<reference evidence="3 4" key="2">
    <citation type="journal article" date="2019" name="G3 (Bethesda)">
        <title>Hybrid Assembly of the Genome of the Entomopathogenic Nematode Steinernema carpocapsae Identifies the X-Chromosome.</title>
        <authorList>
            <person name="Serra L."/>
            <person name="Macchietto M."/>
            <person name="Macias-Munoz A."/>
            <person name="McGill C.J."/>
            <person name="Rodriguez I.M."/>
            <person name="Rodriguez B."/>
            <person name="Murad R."/>
            <person name="Mortazavi A."/>
        </authorList>
    </citation>
    <scope>NUCLEOTIDE SEQUENCE [LARGE SCALE GENOMIC DNA]</scope>
    <source>
        <strain evidence="3 4">ALL</strain>
    </source>
</reference>
<dbReference type="Proteomes" id="UP000298663">
    <property type="component" value="Unassembled WGS sequence"/>
</dbReference>
<organism evidence="3 4">
    <name type="scientific">Steinernema carpocapsae</name>
    <name type="common">Entomopathogenic nematode</name>
    <dbReference type="NCBI Taxonomy" id="34508"/>
    <lineage>
        <taxon>Eukaryota</taxon>
        <taxon>Metazoa</taxon>
        <taxon>Ecdysozoa</taxon>
        <taxon>Nematoda</taxon>
        <taxon>Chromadorea</taxon>
        <taxon>Rhabditida</taxon>
        <taxon>Tylenchina</taxon>
        <taxon>Panagrolaimomorpha</taxon>
        <taxon>Strongyloidoidea</taxon>
        <taxon>Steinernematidae</taxon>
        <taxon>Steinernema</taxon>
    </lineage>
</organism>
<gene>
    <name evidence="3" type="ORF">L596_018640</name>
</gene>
<accession>A0A4U5N6A6</accession>
<feature type="region of interest" description="Disordered" evidence="1">
    <location>
        <begin position="76"/>
        <end position="111"/>
    </location>
</feature>
<evidence type="ECO:0000313" key="3">
    <source>
        <dbReference type="EMBL" id="TKR77721.1"/>
    </source>
</evidence>
<feature type="chain" id="PRO_5020674130" description="Secreted protein" evidence="2">
    <location>
        <begin position="20"/>
        <end position="111"/>
    </location>
</feature>
<name>A0A4U5N6A6_STECR</name>
<dbReference type="AlphaFoldDB" id="A0A4U5N6A6"/>
<evidence type="ECO:0000256" key="1">
    <source>
        <dbReference type="SAM" id="MobiDB-lite"/>
    </source>
</evidence>
<reference evidence="3 4" key="1">
    <citation type="journal article" date="2015" name="Genome Biol.">
        <title>Comparative genomics of Steinernema reveals deeply conserved gene regulatory networks.</title>
        <authorList>
            <person name="Dillman A.R."/>
            <person name="Macchietto M."/>
            <person name="Porter C.F."/>
            <person name="Rogers A."/>
            <person name="Williams B."/>
            <person name="Antoshechkin I."/>
            <person name="Lee M.M."/>
            <person name="Goodwin Z."/>
            <person name="Lu X."/>
            <person name="Lewis E.E."/>
            <person name="Goodrich-Blair H."/>
            <person name="Stock S.P."/>
            <person name="Adams B.J."/>
            <person name="Sternberg P.W."/>
            <person name="Mortazavi A."/>
        </authorList>
    </citation>
    <scope>NUCLEOTIDE SEQUENCE [LARGE SCALE GENOMIC DNA]</scope>
    <source>
        <strain evidence="3 4">ALL</strain>
    </source>
</reference>
<feature type="compositionally biased region" description="Basic and acidic residues" evidence="1">
    <location>
        <begin position="85"/>
        <end position="95"/>
    </location>
</feature>
<protein>
    <recommendedName>
        <fullName evidence="5">Secreted protein</fullName>
    </recommendedName>
</protein>
<dbReference type="EMBL" id="AZBU02000005">
    <property type="protein sequence ID" value="TKR77721.1"/>
    <property type="molecule type" value="Genomic_DNA"/>
</dbReference>
<proteinExistence type="predicted"/>
<comment type="caution">
    <text evidence="3">The sequence shown here is derived from an EMBL/GenBank/DDBJ whole genome shotgun (WGS) entry which is preliminary data.</text>
</comment>
<evidence type="ECO:0000313" key="4">
    <source>
        <dbReference type="Proteomes" id="UP000298663"/>
    </source>
</evidence>
<keyword evidence="4" id="KW-1185">Reference proteome</keyword>
<feature type="signal peptide" evidence="2">
    <location>
        <begin position="1"/>
        <end position="19"/>
    </location>
</feature>